<name>A0A1I7WF24_HETBA</name>
<protein>
    <submittedName>
        <fullName evidence="2">Uncharacterized protein</fullName>
    </submittedName>
</protein>
<accession>A0A1I7WF24</accession>
<evidence type="ECO:0000313" key="2">
    <source>
        <dbReference type="WBParaSite" id="Hba_03529"/>
    </source>
</evidence>
<dbReference type="WBParaSite" id="Hba_03529">
    <property type="protein sequence ID" value="Hba_03529"/>
    <property type="gene ID" value="Hba_03529"/>
</dbReference>
<dbReference type="AlphaFoldDB" id="A0A1I7WF24"/>
<proteinExistence type="predicted"/>
<organism evidence="1 2">
    <name type="scientific">Heterorhabditis bacteriophora</name>
    <name type="common">Entomopathogenic nematode worm</name>
    <dbReference type="NCBI Taxonomy" id="37862"/>
    <lineage>
        <taxon>Eukaryota</taxon>
        <taxon>Metazoa</taxon>
        <taxon>Ecdysozoa</taxon>
        <taxon>Nematoda</taxon>
        <taxon>Chromadorea</taxon>
        <taxon>Rhabditida</taxon>
        <taxon>Rhabditina</taxon>
        <taxon>Rhabditomorpha</taxon>
        <taxon>Strongyloidea</taxon>
        <taxon>Heterorhabditidae</taxon>
        <taxon>Heterorhabditis</taxon>
    </lineage>
</organism>
<keyword evidence="1" id="KW-1185">Reference proteome</keyword>
<evidence type="ECO:0000313" key="1">
    <source>
        <dbReference type="Proteomes" id="UP000095283"/>
    </source>
</evidence>
<reference evidence="2" key="1">
    <citation type="submission" date="2016-11" db="UniProtKB">
        <authorList>
            <consortium name="WormBaseParasite"/>
        </authorList>
    </citation>
    <scope>IDENTIFICATION</scope>
</reference>
<sequence length="133" mass="15759">MRMKMLCEIWTVKVKMCFSFKLRVNLIKVEKSEFFTETEVPQKLLYNADGKEIYNEEQSYVLLVQRKTAVTQSMKLRSTRQHRLGLGFRQTDISSSLTILLIDVELIFRSEAIFLIDLLLSRRIFFLTILRIC</sequence>
<dbReference type="Proteomes" id="UP000095283">
    <property type="component" value="Unplaced"/>
</dbReference>